<name>A0A0S7YB20_UNCT6</name>
<reference evidence="3 4" key="1">
    <citation type="journal article" date="2015" name="Microbiome">
        <title>Genomic resolution of linkages in carbon, nitrogen, and sulfur cycling among widespread estuary sediment bacteria.</title>
        <authorList>
            <person name="Baker B.J."/>
            <person name="Lazar C.S."/>
            <person name="Teske A.P."/>
            <person name="Dick G.J."/>
        </authorList>
    </citation>
    <scope>NUCLEOTIDE SEQUENCE [LARGE SCALE GENOMIC DNA]</scope>
    <source>
        <strain evidence="3">DG_78</strain>
    </source>
</reference>
<dbReference type="Pfam" id="PF18962">
    <property type="entry name" value="Por_Secre_tail"/>
    <property type="match status" value="1"/>
</dbReference>
<dbReference type="NCBIfam" id="TIGR04183">
    <property type="entry name" value="Por_Secre_tail"/>
    <property type="match status" value="1"/>
</dbReference>
<dbReference type="InterPro" id="IPR026444">
    <property type="entry name" value="Secre_tail"/>
</dbReference>
<feature type="chain" id="PRO_5006640523" description="Secretion system C-terminal sorting domain-containing protein" evidence="1">
    <location>
        <begin position="17"/>
        <end position="467"/>
    </location>
</feature>
<evidence type="ECO:0000259" key="2">
    <source>
        <dbReference type="Pfam" id="PF18962"/>
    </source>
</evidence>
<feature type="signal peptide" evidence="1">
    <location>
        <begin position="1"/>
        <end position="16"/>
    </location>
</feature>
<accession>A0A0S7YB20</accession>
<protein>
    <recommendedName>
        <fullName evidence="2">Secretion system C-terminal sorting domain-containing protein</fullName>
    </recommendedName>
</protein>
<comment type="caution">
    <text evidence="3">The sequence shown here is derived from an EMBL/GenBank/DDBJ whole genome shotgun (WGS) entry which is preliminary data.</text>
</comment>
<evidence type="ECO:0000256" key="1">
    <source>
        <dbReference type="SAM" id="SignalP"/>
    </source>
</evidence>
<dbReference type="EMBL" id="LJNI01000111">
    <property type="protein sequence ID" value="KPJ71954.1"/>
    <property type="molecule type" value="Genomic_DNA"/>
</dbReference>
<evidence type="ECO:0000313" key="4">
    <source>
        <dbReference type="Proteomes" id="UP000051012"/>
    </source>
</evidence>
<dbReference type="AlphaFoldDB" id="A0A0S7YB20"/>
<evidence type="ECO:0000313" key="3">
    <source>
        <dbReference type="EMBL" id="KPJ71954.1"/>
    </source>
</evidence>
<gene>
    <name evidence="3" type="ORF">AMJ52_08015</name>
</gene>
<feature type="domain" description="Secretion system C-terminal sorting" evidence="2">
    <location>
        <begin position="394"/>
        <end position="465"/>
    </location>
</feature>
<dbReference type="Proteomes" id="UP000051012">
    <property type="component" value="Unassembled WGS sequence"/>
</dbReference>
<sequence length="467" mass="53383">MKIPLLAVFCASISLAWWSPPIDLGIEGVNDINPQACRAQVLDDLWIVVVWESNLNGYDDIFSRFSNGSTWSDTFRISTDVFMDESPSVAYDPARDCFWCVWHYYGSGNDGIYVSQGSEINGWSPPHQLTSDTLMEDLPSICVISDTVWVVWQRGLLIGDSVSFMNIYASYYDGTSWSTPYPLTNDSEVVNCRPKINIRYDHPLVVWQKIESASNIYYTEYLNGSWQIPQPITDDTYFNANPEIASLGQYSGIWIVWETNRDGNYEIYTTAFDTLNVQYRRTFNDSADITPSPLPFMAIGRQEGPPITAFSTNRNGNYDVYTLFSLGYPGDTLIQVDTSRADDVWPVMTGSLMYLWVFWQTNRDGDWDIYGSYIFIDRVQEDGKKTLWRSIPYISPNPTRASFTIHSPTPLQDIEIYDVCGRLLKAESWSEVQRKREVSLVNVDPGVYFVKVITEGNEFIRKVVVAR</sequence>
<proteinExistence type="predicted"/>
<organism evidence="3 4">
    <name type="scientific">candidate division TA06 bacterium DG_78</name>
    <dbReference type="NCBI Taxonomy" id="1703772"/>
    <lineage>
        <taxon>Bacteria</taxon>
        <taxon>Bacteria division TA06</taxon>
    </lineage>
</organism>
<keyword evidence="1" id="KW-0732">Signal</keyword>